<keyword evidence="4 8" id="KW-0812">Transmembrane</keyword>
<proteinExistence type="inferred from homology"/>
<comment type="subcellular location">
    <subcellularLocation>
        <location evidence="1">Membrane</location>
        <topology evidence="1">Multi-pass membrane protein</topology>
    </subcellularLocation>
</comment>
<feature type="transmembrane region" description="Helical" evidence="8">
    <location>
        <begin position="414"/>
        <end position="435"/>
    </location>
</feature>
<dbReference type="AlphaFoldDB" id="A0A9P8W4D7"/>
<evidence type="ECO:0000256" key="6">
    <source>
        <dbReference type="ARBA" id="ARBA00023136"/>
    </source>
</evidence>
<feature type="transmembrane region" description="Helical" evidence="8">
    <location>
        <begin position="679"/>
        <end position="697"/>
    </location>
</feature>
<evidence type="ECO:0000256" key="8">
    <source>
        <dbReference type="SAM" id="Phobius"/>
    </source>
</evidence>
<feature type="transmembrane region" description="Helical" evidence="8">
    <location>
        <begin position="348"/>
        <end position="370"/>
    </location>
</feature>
<evidence type="ECO:0000313" key="11">
    <source>
        <dbReference type="Proteomes" id="UP000777438"/>
    </source>
</evidence>
<dbReference type="GO" id="GO:0016740">
    <property type="term" value="F:transferase activity"/>
    <property type="evidence" value="ECO:0007669"/>
    <property type="project" value="UniProtKB-KW"/>
</dbReference>
<evidence type="ECO:0000256" key="4">
    <source>
        <dbReference type="ARBA" id="ARBA00022692"/>
    </source>
</evidence>
<evidence type="ECO:0000256" key="5">
    <source>
        <dbReference type="ARBA" id="ARBA00022989"/>
    </source>
</evidence>
<comment type="similarity">
    <text evidence="2">Belongs to the PC-esterase family. CASD1 subfamily.</text>
</comment>
<accession>A0A9P8W4D7</accession>
<dbReference type="EMBL" id="JAGPYM010000014">
    <property type="protein sequence ID" value="KAH6887533.1"/>
    <property type="molecule type" value="Genomic_DNA"/>
</dbReference>
<reference evidence="10 11" key="1">
    <citation type="journal article" date="2021" name="Nat. Commun.">
        <title>Genetic determinants of endophytism in the Arabidopsis root mycobiome.</title>
        <authorList>
            <person name="Mesny F."/>
            <person name="Miyauchi S."/>
            <person name="Thiergart T."/>
            <person name="Pickel B."/>
            <person name="Atanasova L."/>
            <person name="Karlsson M."/>
            <person name="Huettel B."/>
            <person name="Barry K.W."/>
            <person name="Haridas S."/>
            <person name="Chen C."/>
            <person name="Bauer D."/>
            <person name="Andreopoulos W."/>
            <person name="Pangilinan J."/>
            <person name="LaButti K."/>
            <person name="Riley R."/>
            <person name="Lipzen A."/>
            <person name="Clum A."/>
            <person name="Drula E."/>
            <person name="Henrissat B."/>
            <person name="Kohler A."/>
            <person name="Grigoriev I.V."/>
            <person name="Martin F.M."/>
            <person name="Hacquard S."/>
        </authorList>
    </citation>
    <scope>NUCLEOTIDE SEQUENCE [LARGE SCALE GENOMIC DNA]</scope>
    <source>
        <strain evidence="10 11">MPI-CAGE-CH-0241</strain>
    </source>
</reference>
<feature type="transmembrane region" description="Helical" evidence="8">
    <location>
        <begin position="846"/>
        <end position="864"/>
    </location>
</feature>
<dbReference type="Pfam" id="PF07779">
    <property type="entry name" value="Cas1_AcylT"/>
    <property type="match status" value="1"/>
</dbReference>
<name>A0A9P8W4D7_9HYPO</name>
<keyword evidence="5 8" id="KW-1133">Transmembrane helix</keyword>
<feature type="transmembrane region" description="Helical" evidence="8">
    <location>
        <begin position="546"/>
        <end position="565"/>
    </location>
</feature>
<comment type="caution">
    <text evidence="10">The sequence shown here is derived from an EMBL/GenBank/DDBJ whole genome shotgun (WGS) entry which is preliminary data.</text>
</comment>
<evidence type="ECO:0000256" key="2">
    <source>
        <dbReference type="ARBA" id="ARBA00010666"/>
    </source>
</evidence>
<feature type="transmembrane region" description="Helical" evidence="8">
    <location>
        <begin position="518"/>
        <end position="540"/>
    </location>
</feature>
<evidence type="ECO:0000256" key="7">
    <source>
        <dbReference type="ARBA" id="ARBA00023180"/>
    </source>
</evidence>
<evidence type="ECO:0000256" key="3">
    <source>
        <dbReference type="ARBA" id="ARBA00022679"/>
    </source>
</evidence>
<dbReference type="GO" id="GO:0005794">
    <property type="term" value="C:Golgi apparatus"/>
    <property type="evidence" value="ECO:0007669"/>
    <property type="project" value="UniProtKB-ARBA"/>
</dbReference>
<evidence type="ECO:0000256" key="1">
    <source>
        <dbReference type="ARBA" id="ARBA00004141"/>
    </source>
</evidence>
<sequence>MAIASMPAFTTRILLTAWGVFLLAVVAFWTLFPGDDPYRCRALLETGQWVDPPAKNGTRMTFNDWKPDGCMLHKYSSIDVRQCLEGRRIVLSGDSLNRQVAYGLARILERDEAKWDQTFNPGHNDILMTYHGVSIINIWNPYLHSDDEPKMKTLTHQLELFRTEKEDPPASIEDQKGAAMILLGGGAWFAFGKDQAGMMNNYKTALDSLSDLLRYDMKDFYTAPMDPHDGVGNRAFFAPPNLPSYMGDDPIKAQNRSQARFHLGAYRNWIHRVNEQYNFPFAWSMPLVSDNDNMTIIDPTVTGFHVIDSVSEMKANIYLNLRCNAKLDRLKKWPYSRTCCTDYGGKPMIQQAFAGIGVAFLVVCLALEILDLLCRNSAPRFRLLNMQTGGAFVLPLLMSYYADRTQLMAKEVKVWSSSSFVLLCIPWIILAVLTISRSTSRRSSFDAATANTAQSFLSRDQTDEWKGWMQLTLLAYRWLAGHRSPAMAIFARVLTSAFVFQSGFGHATYFLNKKDYSFARVASVLLRLNLLTCALCYITNSDYSEYSFVILANFWFIVVWAILGFRHKRYNDDLQMVLAKIFLSAAIITFFFRYTPASQWTFALLNTCFNIRWNWATWENRLRNDLYITYAGMLAAIAKQRCTVSLNLPLRCSLGIISAMILGGFYSNWSEKKVTQDSYLPWHPFIAVAPVLAYLALRNVTQVLRNYHSAALTWAGRCSLELYVLQCHLLAAADTEGVLLTGIWKNDGSLATRWKDLLLIAPVFIWISGCASSATVDIVRMIVGQPSGATEELYIPLSNMEEKEDEGRDSIDDVRNEPATGLMTGLTANWSGSWVTRGQLPSAKSFLLSAVGRIFFLFIAIWALNLLSPSPSNIIPDGFTPHRVGLPPPPKSGH</sequence>
<keyword evidence="6 8" id="KW-0472">Membrane</keyword>
<dbReference type="Proteomes" id="UP000777438">
    <property type="component" value="Unassembled WGS sequence"/>
</dbReference>
<feature type="transmembrane region" description="Helical" evidence="8">
    <location>
        <begin position="648"/>
        <end position="667"/>
    </location>
</feature>
<dbReference type="PANTHER" id="PTHR13533">
    <property type="entry name" value="N-ACETYLNEURAMINATE 9-O-ACETYLTRANSFERASE"/>
    <property type="match status" value="1"/>
</dbReference>
<keyword evidence="3" id="KW-0808">Transferase</keyword>
<feature type="domain" description="Cas1p 10 TM acyl transferase" evidence="9">
    <location>
        <begin position="337"/>
        <end position="787"/>
    </location>
</feature>
<dbReference type="GO" id="GO:0016020">
    <property type="term" value="C:membrane"/>
    <property type="evidence" value="ECO:0007669"/>
    <property type="project" value="UniProtKB-SubCell"/>
</dbReference>
<dbReference type="OrthoDB" id="1932925at2759"/>
<organism evidence="10 11">
    <name type="scientific">Thelonectria olida</name>
    <dbReference type="NCBI Taxonomy" id="1576542"/>
    <lineage>
        <taxon>Eukaryota</taxon>
        <taxon>Fungi</taxon>
        <taxon>Dikarya</taxon>
        <taxon>Ascomycota</taxon>
        <taxon>Pezizomycotina</taxon>
        <taxon>Sordariomycetes</taxon>
        <taxon>Hypocreomycetidae</taxon>
        <taxon>Hypocreales</taxon>
        <taxon>Nectriaceae</taxon>
        <taxon>Thelonectria</taxon>
    </lineage>
</organism>
<feature type="transmembrane region" description="Helical" evidence="8">
    <location>
        <begin position="12"/>
        <end position="32"/>
    </location>
</feature>
<protein>
    <submittedName>
        <fullName evidence="10">CAS1 domain-containing protein</fullName>
    </submittedName>
</protein>
<dbReference type="PANTHER" id="PTHR13533:SF1">
    <property type="entry name" value="N-ACETYLNEURAMINATE 9-O-ACETYLTRANSFERASE"/>
    <property type="match status" value="1"/>
</dbReference>
<keyword evidence="11" id="KW-1185">Reference proteome</keyword>
<feature type="transmembrane region" description="Helical" evidence="8">
    <location>
        <begin position="382"/>
        <end position="402"/>
    </location>
</feature>
<dbReference type="GO" id="GO:0005975">
    <property type="term" value="P:carbohydrate metabolic process"/>
    <property type="evidence" value="ECO:0007669"/>
    <property type="project" value="UniProtKB-ARBA"/>
</dbReference>
<feature type="transmembrane region" description="Helical" evidence="8">
    <location>
        <begin position="577"/>
        <end position="595"/>
    </location>
</feature>
<evidence type="ECO:0000259" key="9">
    <source>
        <dbReference type="Pfam" id="PF07779"/>
    </source>
</evidence>
<dbReference type="InterPro" id="IPR012419">
    <property type="entry name" value="Cas1_AcylTrans_dom"/>
</dbReference>
<evidence type="ECO:0000313" key="10">
    <source>
        <dbReference type="EMBL" id="KAH6887533.1"/>
    </source>
</evidence>
<keyword evidence="7" id="KW-0325">Glycoprotein</keyword>
<gene>
    <name evidence="10" type="ORF">B0T10DRAFT_71929</name>
</gene>